<reference evidence="8 9" key="1">
    <citation type="submission" date="2013-02" db="EMBL/GenBank/DDBJ databases">
        <title>Genome sequence of Clostridium saccharoperbutylacetonicum N1-4(HMT).</title>
        <authorList>
            <person name="Poehlein A."/>
            <person name="Daniel R."/>
        </authorList>
    </citation>
    <scope>NUCLEOTIDE SEQUENCE [LARGE SCALE GENOMIC DNA]</scope>
    <source>
        <strain evidence="9">N1-4(HMT)</strain>
    </source>
</reference>
<evidence type="ECO:0000256" key="2">
    <source>
        <dbReference type="ARBA" id="ARBA00007401"/>
    </source>
</evidence>
<protein>
    <recommendedName>
        <fullName evidence="3">beta-galactosidase</fullName>
        <ecNumber evidence="3">3.2.1.23</ecNumber>
    </recommendedName>
    <alternativeName>
        <fullName evidence="6">Lactase</fullName>
    </alternativeName>
</protein>
<dbReference type="Pfam" id="PF02836">
    <property type="entry name" value="Glyco_hydro_2_C"/>
    <property type="match status" value="1"/>
</dbReference>
<dbReference type="EC" id="3.2.1.23" evidence="3"/>
<dbReference type="InterPro" id="IPR004199">
    <property type="entry name" value="B-gal_small/dom_5"/>
</dbReference>
<dbReference type="GO" id="GO:0004565">
    <property type="term" value="F:beta-galactosidase activity"/>
    <property type="evidence" value="ECO:0007669"/>
    <property type="project" value="UniProtKB-EC"/>
</dbReference>
<comment type="catalytic activity">
    <reaction evidence="1">
        <text>Hydrolysis of terminal non-reducing beta-D-galactose residues in beta-D-galactosides.</text>
        <dbReference type="EC" id="3.2.1.23"/>
    </reaction>
</comment>
<dbReference type="InterPro" id="IPR017853">
    <property type="entry name" value="GH"/>
</dbReference>
<organism evidence="8 9">
    <name type="scientific">Clostridium saccharoperbutylacetonicum N1-4(HMT)</name>
    <dbReference type="NCBI Taxonomy" id="931276"/>
    <lineage>
        <taxon>Bacteria</taxon>
        <taxon>Bacillati</taxon>
        <taxon>Bacillota</taxon>
        <taxon>Clostridia</taxon>
        <taxon>Eubacteriales</taxon>
        <taxon>Clostridiaceae</taxon>
        <taxon>Clostridium</taxon>
    </lineage>
</organism>
<dbReference type="InterPro" id="IPR013783">
    <property type="entry name" value="Ig-like_fold"/>
</dbReference>
<evidence type="ECO:0000256" key="1">
    <source>
        <dbReference type="ARBA" id="ARBA00001412"/>
    </source>
</evidence>
<dbReference type="PANTHER" id="PTHR46323">
    <property type="entry name" value="BETA-GALACTOSIDASE"/>
    <property type="match status" value="1"/>
</dbReference>
<dbReference type="GO" id="GO:0009341">
    <property type="term" value="C:beta-galactosidase complex"/>
    <property type="evidence" value="ECO:0007669"/>
    <property type="project" value="InterPro"/>
</dbReference>
<dbReference type="InterPro" id="IPR050347">
    <property type="entry name" value="Bact_Beta-galactosidase"/>
</dbReference>
<evidence type="ECO:0000256" key="4">
    <source>
        <dbReference type="ARBA" id="ARBA00022801"/>
    </source>
</evidence>
<evidence type="ECO:0000256" key="5">
    <source>
        <dbReference type="ARBA" id="ARBA00023295"/>
    </source>
</evidence>
<dbReference type="AlphaFoldDB" id="M1LSM4"/>
<dbReference type="InterPro" id="IPR006103">
    <property type="entry name" value="Glyco_hydro_2_cat"/>
</dbReference>
<dbReference type="InterPro" id="IPR011013">
    <property type="entry name" value="Gal_mutarotase_sf_dom"/>
</dbReference>
<dbReference type="RefSeq" id="WP_015392314.1">
    <property type="nucleotide sequence ID" value="NC_020291.1"/>
</dbReference>
<dbReference type="InterPro" id="IPR014718">
    <property type="entry name" value="GH-type_carb-bd"/>
</dbReference>
<dbReference type="Pfam" id="PF02837">
    <property type="entry name" value="Glyco_hydro_2_N"/>
    <property type="match status" value="1"/>
</dbReference>
<dbReference type="SUPFAM" id="SSF49785">
    <property type="entry name" value="Galactose-binding domain-like"/>
    <property type="match status" value="1"/>
</dbReference>
<dbReference type="KEGG" id="csr:Cspa_c22300"/>
<dbReference type="InterPro" id="IPR006104">
    <property type="entry name" value="Glyco_hydro_2_N"/>
</dbReference>
<dbReference type="InterPro" id="IPR006102">
    <property type="entry name" value="Ig-like_GH2"/>
</dbReference>
<keyword evidence="9" id="KW-1185">Reference proteome</keyword>
<dbReference type="SUPFAM" id="SSF74650">
    <property type="entry name" value="Galactose mutarotase-like"/>
    <property type="match status" value="1"/>
</dbReference>
<dbReference type="InterPro" id="IPR006101">
    <property type="entry name" value="Glyco_hydro_2"/>
</dbReference>
<evidence type="ECO:0000259" key="7">
    <source>
        <dbReference type="SMART" id="SM01038"/>
    </source>
</evidence>
<dbReference type="PRINTS" id="PR00132">
    <property type="entry name" value="GLHYDRLASE2"/>
</dbReference>
<dbReference type="InterPro" id="IPR036156">
    <property type="entry name" value="Beta-gal/glucu_dom_sf"/>
</dbReference>
<proteinExistence type="inferred from homology"/>
<sequence>MIDYTILSDSKRIQINREPTRAFYVPKGNDGSNYNCLDLNGEWDFSYYTSHKDIPTDFLAEDNFENKIMVPGNWQMQGYGKPHYTNINYPFPINPPFTYDNIPTGIYRRNINLEAYNVTDNYFIRFEGVDNCFYLYINNKLAGFNKGSRNGSEFNISEFLKEGINTVTVVVFQWSDSSYIEDQDMWWLSGIFREVTLITRPKNFIFDFFITTTLEDNNAKVSLELKSYIKEGLPLTITISDQDQVCVKKALTVNENCSVEFIMENPKLWTAETPYLYELSLETKEEIITHRFGIRQVEISEGLIKINGTPITFKGVNRHEFNEIFGRTISNEQMETEVRLMKEAFINAVRMSHYPQHPYFYYLCDKYGLYVIDEADLECHGIGSTGDKNLLSSDPHWLPAYMDRMVQVVERDKNFTSIIIWSVGNESGNGTNHHEMIDWAKQRDPSRLLHHEGESRDCVNAETKAYERDVEHADFNSTMYTEFHVLQKVGEDAAIKKPFILCEYVHAMGNGPGGLKEYLDLFNKYPKLQGGFIWEWRDQGIKKVLPNGDITYLYGGDFGDYPNDYNFVLDGLVQPDMTLSPSYFGVKKAYQPISIDQLDDRNYNLINSTDFTIFEDMNIKYEIYSQEELFVSKEILIRELLPKESITIEVPVDIKEENTDIIIKFTIPELSDKYNVLITSIKEAFVLRHHIADTLETKDKFIINTKDKNKLVATFGDKQLNIALKNGDWEICTLNNQLPILAKPKHNFWRAITDNDFVSAHMWREFGVDHLMSRTKSVTLNQNVEDKISLTVSENYGASAKYWGIDLTTTYVFNSNGCIKIKVAGTPIHNYPETLPRIGLSFNLSKEYSKFNWLGRGPLESYNDALNGTTFDFYKQDIEELGFNYLYPQENGNHFSTYWLQVENSDIENKLMIKGDKTFEFSSRQVTQENLDEARHIHELEKTNNIYLYLDFKQHGIGSRSCGPDVQEQYKLKLEPFEYTFDLSIL</sequence>
<dbReference type="OrthoDB" id="9762066at2"/>
<dbReference type="STRING" id="36745.CLSAP_20500"/>
<evidence type="ECO:0000313" key="8">
    <source>
        <dbReference type="EMBL" id="AGF55995.1"/>
    </source>
</evidence>
<keyword evidence="4 8" id="KW-0378">Hydrolase</keyword>
<dbReference type="PATRIC" id="fig|931276.5.peg.2229"/>
<keyword evidence="5 8" id="KW-0326">Glycosidase</keyword>
<feature type="domain" description="Beta galactosidase small chain/" evidence="7">
    <location>
        <begin position="723"/>
        <end position="984"/>
    </location>
</feature>
<dbReference type="Pfam" id="PF02929">
    <property type="entry name" value="Bgal_small_N"/>
    <property type="match status" value="1"/>
</dbReference>
<evidence type="ECO:0000256" key="6">
    <source>
        <dbReference type="ARBA" id="ARBA00032230"/>
    </source>
</evidence>
<evidence type="ECO:0000313" key="9">
    <source>
        <dbReference type="Proteomes" id="UP000011728"/>
    </source>
</evidence>
<dbReference type="Gene3D" id="2.60.120.260">
    <property type="entry name" value="Galactose-binding domain-like"/>
    <property type="match status" value="1"/>
</dbReference>
<dbReference type="SUPFAM" id="SSF49303">
    <property type="entry name" value="beta-Galactosidase/glucuronidase domain"/>
    <property type="match status" value="1"/>
</dbReference>
<dbReference type="Proteomes" id="UP000011728">
    <property type="component" value="Chromosome"/>
</dbReference>
<dbReference type="GO" id="GO:0005990">
    <property type="term" value="P:lactose catabolic process"/>
    <property type="evidence" value="ECO:0007669"/>
    <property type="project" value="TreeGrafter"/>
</dbReference>
<dbReference type="Gene3D" id="2.60.40.10">
    <property type="entry name" value="Immunoglobulins"/>
    <property type="match status" value="1"/>
</dbReference>
<dbReference type="HOGENOM" id="CLU_002346_0_2_9"/>
<name>M1LSM4_9CLOT</name>
<dbReference type="SMART" id="SM01038">
    <property type="entry name" value="Bgal_small_N"/>
    <property type="match status" value="1"/>
</dbReference>
<dbReference type="GO" id="GO:0030246">
    <property type="term" value="F:carbohydrate binding"/>
    <property type="evidence" value="ECO:0007669"/>
    <property type="project" value="InterPro"/>
</dbReference>
<dbReference type="eggNOG" id="COG3250">
    <property type="taxonomic scope" value="Bacteria"/>
</dbReference>
<dbReference type="EMBL" id="CP004121">
    <property type="protein sequence ID" value="AGF55995.1"/>
    <property type="molecule type" value="Genomic_DNA"/>
</dbReference>
<dbReference type="SUPFAM" id="SSF51445">
    <property type="entry name" value="(Trans)glycosidases"/>
    <property type="match status" value="1"/>
</dbReference>
<evidence type="ECO:0000256" key="3">
    <source>
        <dbReference type="ARBA" id="ARBA00012756"/>
    </source>
</evidence>
<dbReference type="InterPro" id="IPR008979">
    <property type="entry name" value="Galactose-bd-like_sf"/>
</dbReference>
<comment type="similarity">
    <text evidence="2">Belongs to the glycosyl hydrolase 2 family.</text>
</comment>
<dbReference type="Gene3D" id="3.20.20.80">
    <property type="entry name" value="Glycosidases"/>
    <property type="match status" value="1"/>
</dbReference>
<dbReference type="PANTHER" id="PTHR46323:SF2">
    <property type="entry name" value="BETA-GALACTOSIDASE"/>
    <property type="match status" value="1"/>
</dbReference>
<accession>M1LSM4</accession>
<dbReference type="Pfam" id="PF00703">
    <property type="entry name" value="Glyco_hydro_2"/>
    <property type="match status" value="1"/>
</dbReference>
<gene>
    <name evidence="8" type="primary">lacZ2</name>
    <name evidence="8" type="ORF">Cspa_c22300</name>
</gene>
<dbReference type="Gene3D" id="2.70.98.10">
    <property type="match status" value="1"/>
</dbReference>